<evidence type="ECO:0000256" key="2">
    <source>
        <dbReference type="ARBA" id="ARBA00034247"/>
    </source>
</evidence>
<dbReference type="EMBL" id="DSTK01000013">
    <property type="protein sequence ID" value="HFK96649.1"/>
    <property type="molecule type" value="Genomic_DNA"/>
</dbReference>
<feature type="domain" description="GGDEF" evidence="3">
    <location>
        <begin position="245"/>
        <end position="377"/>
    </location>
</feature>
<reference evidence="4" key="1">
    <citation type="journal article" date="2020" name="mSystems">
        <title>Genome- and Community-Level Interaction Insights into Carbon Utilization and Element Cycling Functions of Hydrothermarchaeota in Hydrothermal Sediment.</title>
        <authorList>
            <person name="Zhou Z."/>
            <person name="Liu Y."/>
            <person name="Xu W."/>
            <person name="Pan J."/>
            <person name="Luo Z.H."/>
            <person name="Li M."/>
        </authorList>
    </citation>
    <scope>NUCLEOTIDE SEQUENCE [LARGE SCALE GENOMIC DNA]</scope>
    <source>
        <strain evidence="4">SpSt-456</strain>
    </source>
</reference>
<protein>
    <recommendedName>
        <fullName evidence="1">diguanylate cyclase</fullName>
        <ecNumber evidence="1">2.7.7.65</ecNumber>
    </recommendedName>
</protein>
<dbReference type="InterPro" id="IPR043128">
    <property type="entry name" value="Rev_trsase/Diguanyl_cyclase"/>
</dbReference>
<dbReference type="SUPFAM" id="SSF55781">
    <property type="entry name" value="GAF domain-like"/>
    <property type="match status" value="1"/>
</dbReference>
<dbReference type="SMART" id="SM00267">
    <property type="entry name" value="GGDEF"/>
    <property type="match status" value="1"/>
</dbReference>
<dbReference type="Gene3D" id="3.30.450.40">
    <property type="match status" value="1"/>
</dbReference>
<accession>A0A832A4M0</accession>
<dbReference type="InterPro" id="IPR000160">
    <property type="entry name" value="GGDEF_dom"/>
</dbReference>
<comment type="caution">
    <text evidence="4">The sequence shown here is derived from an EMBL/GenBank/DDBJ whole genome shotgun (WGS) entry which is preliminary data.</text>
</comment>
<dbReference type="Pfam" id="PF00990">
    <property type="entry name" value="GGDEF"/>
    <property type="match status" value="1"/>
</dbReference>
<dbReference type="SUPFAM" id="SSF55073">
    <property type="entry name" value="Nucleotide cyclase"/>
    <property type="match status" value="1"/>
</dbReference>
<dbReference type="GO" id="GO:0043709">
    <property type="term" value="P:cell adhesion involved in single-species biofilm formation"/>
    <property type="evidence" value="ECO:0007669"/>
    <property type="project" value="TreeGrafter"/>
</dbReference>
<gene>
    <name evidence="4" type="ORF">ENS06_04915</name>
</gene>
<name>A0A832A4M0_9BACT</name>
<dbReference type="Pfam" id="PF04340">
    <property type="entry name" value="DUF484"/>
    <property type="match status" value="1"/>
</dbReference>
<evidence type="ECO:0000313" key="4">
    <source>
        <dbReference type="EMBL" id="HFK96649.1"/>
    </source>
</evidence>
<dbReference type="CDD" id="cd01949">
    <property type="entry name" value="GGDEF"/>
    <property type="match status" value="1"/>
</dbReference>
<dbReference type="GO" id="GO:1902201">
    <property type="term" value="P:negative regulation of bacterial-type flagellum-dependent cell motility"/>
    <property type="evidence" value="ECO:0007669"/>
    <property type="project" value="TreeGrafter"/>
</dbReference>
<evidence type="ECO:0000259" key="3">
    <source>
        <dbReference type="PROSITE" id="PS50887"/>
    </source>
</evidence>
<proteinExistence type="predicted"/>
<dbReference type="GO" id="GO:0005886">
    <property type="term" value="C:plasma membrane"/>
    <property type="evidence" value="ECO:0007669"/>
    <property type="project" value="TreeGrafter"/>
</dbReference>
<dbReference type="PROSITE" id="PS50887">
    <property type="entry name" value="GGDEF"/>
    <property type="match status" value="1"/>
</dbReference>
<dbReference type="InterPro" id="IPR029787">
    <property type="entry name" value="Nucleotide_cyclase"/>
</dbReference>
<dbReference type="InterPro" id="IPR050469">
    <property type="entry name" value="Diguanylate_Cyclase"/>
</dbReference>
<organism evidence="4">
    <name type="scientific">Desulfacinum infernum</name>
    <dbReference type="NCBI Taxonomy" id="35837"/>
    <lineage>
        <taxon>Bacteria</taxon>
        <taxon>Pseudomonadati</taxon>
        <taxon>Thermodesulfobacteriota</taxon>
        <taxon>Syntrophobacteria</taxon>
        <taxon>Syntrophobacterales</taxon>
        <taxon>Syntrophobacteraceae</taxon>
        <taxon>Desulfacinum</taxon>
    </lineage>
</organism>
<dbReference type="PANTHER" id="PTHR45138">
    <property type="entry name" value="REGULATORY COMPONENTS OF SENSORY TRANSDUCTION SYSTEM"/>
    <property type="match status" value="1"/>
</dbReference>
<comment type="catalytic activity">
    <reaction evidence="2">
        <text>2 GTP = 3',3'-c-di-GMP + 2 diphosphate</text>
        <dbReference type="Rhea" id="RHEA:24898"/>
        <dbReference type="ChEBI" id="CHEBI:33019"/>
        <dbReference type="ChEBI" id="CHEBI:37565"/>
        <dbReference type="ChEBI" id="CHEBI:58805"/>
        <dbReference type="EC" id="2.7.7.65"/>
    </reaction>
</comment>
<dbReference type="PANTHER" id="PTHR45138:SF9">
    <property type="entry name" value="DIGUANYLATE CYCLASE DGCM-RELATED"/>
    <property type="match status" value="1"/>
</dbReference>
<evidence type="ECO:0000256" key="1">
    <source>
        <dbReference type="ARBA" id="ARBA00012528"/>
    </source>
</evidence>
<dbReference type="EC" id="2.7.7.65" evidence="1"/>
<dbReference type="Gene3D" id="3.30.70.270">
    <property type="match status" value="1"/>
</dbReference>
<dbReference type="InterPro" id="IPR007435">
    <property type="entry name" value="DUF484"/>
</dbReference>
<dbReference type="AlphaFoldDB" id="A0A832A4M0"/>
<dbReference type="GO" id="GO:0052621">
    <property type="term" value="F:diguanylate cyclase activity"/>
    <property type="evidence" value="ECO:0007669"/>
    <property type="project" value="UniProtKB-EC"/>
</dbReference>
<dbReference type="NCBIfam" id="TIGR00254">
    <property type="entry name" value="GGDEF"/>
    <property type="match status" value="1"/>
</dbReference>
<dbReference type="InterPro" id="IPR029016">
    <property type="entry name" value="GAF-like_dom_sf"/>
</dbReference>
<sequence length="386" mass="43209">MNEAMGEEPRSGDILEENRLLRHELERLVRTAAANEKIWRHMVEIERVLFRTREFDRLASELLKEIRARFDVDGVALIITHPDVVDRFFPQLLNGGGCRSLLNDGGTCILALTGPPTRRELLEKVAEPVLFQDGEALRALLAHVPSLSEGFCPIGSAALVPLTIHDLSYGFLLLACADPDHYRPGDGTELLAQMGVKIALCMDNCLAYERVKDLSDRDAPTGLLNFFQIHNVLEREFRRARRLGTALSLLAVDLEFVDEGAEHEDMVDPVLRHVGELLRKTFPDGDGFIGRYGSVEFLVVCPYADEKEAHTLAVELHELIRRSPLRHRRTVILIKPRIGTATLTPAMHKPHELLDAAHKALCLLKTSQGFPRPVTEPVGQASPQER</sequence>